<dbReference type="PANTHER" id="PTHR43383:SF2">
    <property type="entry name" value="AMIDOHYDROLASE 2 FAMILY PROTEIN"/>
    <property type="match status" value="1"/>
</dbReference>
<feature type="compositionally biased region" description="Polar residues" evidence="1">
    <location>
        <begin position="32"/>
        <end position="46"/>
    </location>
</feature>
<dbReference type="AlphaFoldDB" id="A0AA39W309"/>
<accession>A0AA39W309</accession>
<reference evidence="3" key="1">
    <citation type="journal article" date="2022" name="Plant J.">
        <title>Strategies of tolerance reflected in two North American maple genomes.</title>
        <authorList>
            <person name="McEvoy S.L."/>
            <person name="Sezen U.U."/>
            <person name="Trouern-Trend A."/>
            <person name="McMahon S.M."/>
            <person name="Schaberg P.G."/>
            <person name="Yang J."/>
            <person name="Wegrzyn J.L."/>
            <person name="Swenson N.G."/>
        </authorList>
    </citation>
    <scope>NUCLEOTIDE SEQUENCE</scope>
    <source>
        <strain evidence="3">NS2018</strain>
    </source>
</reference>
<dbReference type="PANTHER" id="PTHR43383">
    <property type="entry name" value="NODULIN 6"/>
    <property type="match status" value="1"/>
</dbReference>
<feature type="domain" description="Reverse transcriptase Ty1/copia-type" evidence="2">
    <location>
        <begin position="146"/>
        <end position="322"/>
    </location>
</feature>
<protein>
    <recommendedName>
        <fullName evidence="2">Reverse transcriptase Ty1/copia-type domain-containing protein</fullName>
    </recommendedName>
</protein>
<evidence type="ECO:0000256" key="1">
    <source>
        <dbReference type="SAM" id="MobiDB-lite"/>
    </source>
</evidence>
<evidence type="ECO:0000313" key="3">
    <source>
        <dbReference type="EMBL" id="KAK0601795.1"/>
    </source>
</evidence>
<feature type="region of interest" description="Disordered" evidence="1">
    <location>
        <begin position="1"/>
        <end position="71"/>
    </location>
</feature>
<gene>
    <name evidence="3" type="ORF">LWI29_027474</name>
</gene>
<sequence length="324" mass="37012">MSPSQLVSNLDKELIVYQRKKKQRETRDHTDSNQCQDSQPNPTVQETDPHTEPGPETEIEADSNTAPGSETVVEQPIAVRKGYRECRDRPLYPMSKYVSYDHLSPDFRAFITKLSDISVPKNIQEALTVHEWKQAVFDEIQALKKNGTWELSDLPKGKKPVGCKWVFTVKTKVDGSIERYKARLVAKGFTQLFGIDYQETFAPVAKLNTVRILLSLAVNLDWPLHQLDVKNAFLNGDLTEEVYMEIPPGMETPATANKVCKLRKSLYGLKQSPRAWFERFSQVLKKHGYVQCQSDHTMFVKYSQKGQRAILIVYVDDIILTGDF</sequence>
<reference evidence="3" key="2">
    <citation type="submission" date="2023-06" db="EMBL/GenBank/DDBJ databases">
        <authorList>
            <person name="Swenson N.G."/>
            <person name="Wegrzyn J.L."/>
            <person name="Mcevoy S.L."/>
        </authorList>
    </citation>
    <scope>NUCLEOTIDE SEQUENCE</scope>
    <source>
        <strain evidence="3">NS2018</strain>
        <tissue evidence="3">Leaf</tissue>
    </source>
</reference>
<organism evidence="3 4">
    <name type="scientific">Acer saccharum</name>
    <name type="common">Sugar maple</name>
    <dbReference type="NCBI Taxonomy" id="4024"/>
    <lineage>
        <taxon>Eukaryota</taxon>
        <taxon>Viridiplantae</taxon>
        <taxon>Streptophyta</taxon>
        <taxon>Embryophyta</taxon>
        <taxon>Tracheophyta</taxon>
        <taxon>Spermatophyta</taxon>
        <taxon>Magnoliopsida</taxon>
        <taxon>eudicotyledons</taxon>
        <taxon>Gunneridae</taxon>
        <taxon>Pentapetalae</taxon>
        <taxon>rosids</taxon>
        <taxon>malvids</taxon>
        <taxon>Sapindales</taxon>
        <taxon>Sapindaceae</taxon>
        <taxon>Hippocastanoideae</taxon>
        <taxon>Acereae</taxon>
        <taxon>Acer</taxon>
    </lineage>
</organism>
<dbReference type="Proteomes" id="UP001168877">
    <property type="component" value="Unassembled WGS sequence"/>
</dbReference>
<evidence type="ECO:0000313" key="4">
    <source>
        <dbReference type="Proteomes" id="UP001168877"/>
    </source>
</evidence>
<name>A0AA39W309_ACESA</name>
<keyword evidence="4" id="KW-1185">Reference proteome</keyword>
<dbReference type="SUPFAM" id="SSF56672">
    <property type="entry name" value="DNA/RNA polymerases"/>
    <property type="match status" value="1"/>
</dbReference>
<comment type="caution">
    <text evidence="3">The sequence shown here is derived from an EMBL/GenBank/DDBJ whole genome shotgun (WGS) entry which is preliminary data.</text>
</comment>
<evidence type="ECO:0000259" key="2">
    <source>
        <dbReference type="Pfam" id="PF07727"/>
    </source>
</evidence>
<dbReference type="Pfam" id="PF07727">
    <property type="entry name" value="RVT_2"/>
    <property type="match status" value="1"/>
</dbReference>
<dbReference type="InterPro" id="IPR013103">
    <property type="entry name" value="RVT_2"/>
</dbReference>
<dbReference type="EMBL" id="JAUESC010000003">
    <property type="protein sequence ID" value="KAK0601795.1"/>
    <property type="molecule type" value="Genomic_DNA"/>
</dbReference>
<proteinExistence type="predicted"/>
<dbReference type="InterPro" id="IPR043502">
    <property type="entry name" value="DNA/RNA_pol_sf"/>
</dbReference>